<dbReference type="Proteomes" id="UP001144110">
    <property type="component" value="Unassembled WGS sequence"/>
</dbReference>
<proteinExistence type="predicted"/>
<organism evidence="1 2">
    <name type="scientific">Candidatus Thermodesulfobacterium syntrophicum</name>
    <dbReference type="NCBI Taxonomy" id="3060442"/>
    <lineage>
        <taxon>Bacteria</taxon>
        <taxon>Pseudomonadati</taxon>
        <taxon>Thermodesulfobacteriota</taxon>
        <taxon>Thermodesulfobacteria</taxon>
        <taxon>Thermodesulfobacteriales</taxon>
        <taxon>Thermodesulfobacteriaceae</taxon>
        <taxon>Thermodesulfobacterium</taxon>
    </lineage>
</organism>
<dbReference type="AlphaFoldDB" id="A0AAE3P2P5"/>
<gene>
    <name evidence="1" type="ORF">OD816_001307</name>
</gene>
<dbReference type="Pfam" id="PF22271">
    <property type="entry name" value="DUF6955"/>
    <property type="match status" value="1"/>
</dbReference>
<dbReference type="InterPro" id="IPR054230">
    <property type="entry name" value="DUF6955"/>
</dbReference>
<name>A0AAE3P2P5_9BACT</name>
<comment type="caution">
    <text evidence="1">The sequence shown here is derived from an EMBL/GenBank/DDBJ whole genome shotgun (WGS) entry which is preliminary data.</text>
</comment>
<accession>A0AAE3P2P5</accession>
<dbReference type="EMBL" id="JAPHEG010000006">
    <property type="protein sequence ID" value="MDF2954062.1"/>
    <property type="molecule type" value="Genomic_DNA"/>
</dbReference>
<protein>
    <submittedName>
        <fullName evidence="1">Uncharacterized protein</fullName>
    </submittedName>
</protein>
<reference evidence="1" key="1">
    <citation type="submission" date="2022-11" db="EMBL/GenBank/DDBJ databases">
        <title>Candidatus Alkanophaga archaea from heated hydrothermal vent sediment oxidize petroleum alkanes.</title>
        <authorList>
            <person name="Zehnle H."/>
            <person name="Laso-Perez R."/>
            <person name="Lipp J."/>
            <person name="Teske A."/>
            <person name="Wegener G."/>
        </authorList>
    </citation>
    <scope>NUCLEOTIDE SEQUENCE</scope>
    <source>
        <strain evidence="1">MCA70</strain>
    </source>
</reference>
<sequence length="132" mass="14831">MAHYMVVLLDEKRLNELKGTPVEEKIVDMFGGALKAINIDVPEDVEKKIMEAFTSARIDSRGAVTDVPVAFNRVLFEEIAKNKSIGKEVWDGVLARLDKIKEDAAKESSYLPAPEIDISDIEELQKEPYQKP</sequence>
<evidence type="ECO:0000313" key="1">
    <source>
        <dbReference type="EMBL" id="MDF2954062.1"/>
    </source>
</evidence>
<evidence type="ECO:0000313" key="2">
    <source>
        <dbReference type="Proteomes" id="UP001144110"/>
    </source>
</evidence>